<dbReference type="EMBL" id="LR796687">
    <property type="protein sequence ID" value="CAB4159612.1"/>
    <property type="molecule type" value="Genomic_DNA"/>
</dbReference>
<accession>A0A6J5NLN4</accession>
<sequence length="63" mass="7288">MKITYPTIPVGHPDYKWTSGSDVQATWMRLTNWRPIYTNQPPMYVEPKTPGFVTVLAQHRKVG</sequence>
<gene>
    <name evidence="1" type="ORF">UFOVP715_41</name>
</gene>
<organism evidence="1">
    <name type="scientific">uncultured Caudovirales phage</name>
    <dbReference type="NCBI Taxonomy" id="2100421"/>
    <lineage>
        <taxon>Viruses</taxon>
        <taxon>Duplodnaviria</taxon>
        <taxon>Heunggongvirae</taxon>
        <taxon>Uroviricota</taxon>
        <taxon>Caudoviricetes</taxon>
        <taxon>Peduoviridae</taxon>
        <taxon>Maltschvirus</taxon>
        <taxon>Maltschvirus maltsch</taxon>
    </lineage>
</organism>
<reference evidence="1" key="1">
    <citation type="submission" date="2020-04" db="EMBL/GenBank/DDBJ databases">
        <authorList>
            <person name="Chiriac C."/>
            <person name="Salcher M."/>
            <person name="Ghai R."/>
            <person name="Kavagutti S V."/>
        </authorList>
    </citation>
    <scope>NUCLEOTIDE SEQUENCE</scope>
</reference>
<evidence type="ECO:0000313" key="1">
    <source>
        <dbReference type="EMBL" id="CAB4159612.1"/>
    </source>
</evidence>
<proteinExistence type="predicted"/>
<protein>
    <submittedName>
        <fullName evidence="1">Uncharacterized protein</fullName>
    </submittedName>
</protein>
<name>A0A6J5NLN4_9CAUD</name>